<keyword evidence="4" id="KW-1185">Reference proteome</keyword>
<dbReference type="PANTHER" id="PTHR47594:SF5">
    <property type="entry name" value="PENTACOTRIPEPTIDE-REPEAT REGION OF PRORP DOMAIN-CONTAINING PROTEIN"/>
    <property type="match status" value="1"/>
</dbReference>
<feature type="repeat" description="PPR" evidence="2">
    <location>
        <begin position="159"/>
        <end position="193"/>
    </location>
</feature>
<gene>
    <name evidence="3" type="ORF">CITCOLO1_LOCUS17082</name>
</gene>
<dbReference type="PANTHER" id="PTHR47594">
    <property type="entry name" value="PPR CONTAINING PLANT-LIKE PROTEIN"/>
    <property type="match status" value="1"/>
</dbReference>
<dbReference type="Gene3D" id="1.25.40.10">
    <property type="entry name" value="Tetratricopeptide repeat domain"/>
    <property type="match status" value="1"/>
</dbReference>
<dbReference type="PROSITE" id="PS51375">
    <property type="entry name" value="PPR"/>
    <property type="match status" value="2"/>
</dbReference>
<dbReference type="InterPro" id="IPR044190">
    <property type="entry name" value="THA8-like"/>
</dbReference>
<sequence>MESTLMGGLQLHLPQLGLRQNLTNSSLHCCTAAPPPNIICGLRKGLRKPLGRSRVPSTEAIQAVQSLKLAKSTSKMEDVINTKLSRLLKADLFDALTELQRQNELELSLQVFKFMQKEEWYEPDIRLYHGMIMMMGKNKMIEMAEKVFHELKKDGLEADTRAFNEMMGAYLQVDMVERAVETYELMKASGCIPDKLTFKILIKNLEKFREEFAVVVKKECNEYLDSPEKFLNDVEQKLTTKGRIL</sequence>
<dbReference type="Proteomes" id="UP001642487">
    <property type="component" value="Chromosome 6"/>
</dbReference>
<dbReference type="InterPro" id="IPR002885">
    <property type="entry name" value="PPR_rpt"/>
</dbReference>
<reference evidence="3 4" key="1">
    <citation type="submission" date="2024-03" db="EMBL/GenBank/DDBJ databases">
        <authorList>
            <person name="Gkanogiannis A."/>
            <person name="Becerra Lopez-Lavalle L."/>
        </authorList>
    </citation>
    <scope>NUCLEOTIDE SEQUENCE [LARGE SCALE GENOMIC DNA]</scope>
</reference>
<dbReference type="NCBIfam" id="TIGR00756">
    <property type="entry name" value="PPR"/>
    <property type="match status" value="2"/>
</dbReference>
<evidence type="ECO:0000313" key="3">
    <source>
        <dbReference type="EMBL" id="CAK9324835.1"/>
    </source>
</evidence>
<evidence type="ECO:0000313" key="4">
    <source>
        <dbReference type="Proteomes" id="UP001642487"/>
    </source>
</evidence>
<dbReference type="InterPro" id="IPR011990">
    <property type="entry name" value="TPR-like_helical_dom_sf"/>
</dbReference>
<evidence type="ECO:0000256" key="1">
    <source>
        <dbReference type="ARBA" id="ARBA00022737"/>
    </source>
</evidence>
<feature type="repeat" description="PPR" evidence="2">
    <location>
        <begin position="124"/>
        <end position="158"/>
    </location>
</feature>
<evidence type="ECO:0000256" key="2">
    <source>
        <dbReference type="PROSITE-ProRule" id="PRU00708"/>
    </source>
</evidence>
<dbReference type="Pfam" id="PF01535">
    <property type="entry name" value="PPR"/>
    <property type="match status" value="1"/>
</dbReference>
<keyword evidence="1" id="KW-0677">Repeat</keyword>
<organism evidence="3 4">
    <name type="scientific">Citrullus colocynthis</name>
    <name type="common">colocynth</name>
    <dbReference type="NCBI Taxonomy" id="252529"/>
    <lineage>
        <taxon>Eukaryota</taxon>
        <taxon>Viridiplantae</taxon>
        <taxon>Streptophyta</taxon>
        <taxon>Embryophyta</taxon>
        <taxon>Tracheophyta</taxon>
        <taxon>Spermatophyta</taxon>
        <taxon>Magnoliopsida</taxon>
        <taxon>eudicotyledons</taxon>
        <taxon>Gunneridae</taxon>
        <taxon>Pentapetalae</taxon>
        <taxon>rosids</taxon>
        <taxon>fabids</taxon>
        <taxon>Cucurbitales</taxon>
        <taxon>Cucurbitaceae</taxon>
        <taxon>Benincaseae</taxon>
        <taxon>Citrullus</taxon>
    </lineage>
</organism>
<name>A0ABP0YZ61_9ROSI</name>
<dbReference type="Pfam" id="PF13041">
    <property type="entry name" value="PPR_2"/>
    <property type="match status" value="1"/>
</dbReference>
<protein>
    <submittedName>
        <fullName evidence="3">Uncharacterized protein</fullName>
    </submittedName>
</protein>
<accession>A0ABP0YZ61</accession>
<dbReference type="EMBL" id="OZ021740">
    <property type="protein sequence ID" value="CAK9324835.1"/>
    <property type="molecule type" value="Genomic_DNA"/>
</dbReference>
<proteinExistence type="predicted"/>